<keyword evidence="1" id="KW-0732">Signal</keyword>
<feature type="signal peptide" evidence="1">
    <location>
        <begin position="1"/>
        <end position="23"/>
    </location>
</feature>
<dbReference type="NCBIfam" id="TIGR02595">
    <property type="entry name" value="PEP_CTERM"/>
    <property type="match status" value="1"/>
</dbReference>
<evidence type="ECO:0000313" key="4">
    <source>
        <dbReference type="Proteomes" id="UP001596086"/>
    </source>
</evidence>
<accession>A0ABW0RYW6</accession>
<reference evidence="4" key="1">
    <citation type="journal article" date="2019" name="Int. J. Syst. Evol. Microbiol.">
        <title>The Global Catalogue of Microorganisms (GCM) 10K type strain sequencing project: providing services to taxonomists for standard genome sequencing and annotation.</title>
        <authorList>
            <consortium name="The Broad Institute Genomics Platform"/>
            <consortium name="The Broad Institute Genome Sequencing Center for Infectious Disease"/>
            <person name="Wu L."/>
            <person name="Ma J."/>
        </authorList>
    </citation>
    <scope>NUCLEOTIDE SEQUENCE [LARGE SCALE GENOMIC DNA]</scope>
    <source>
        <strain evidence="4">CGMCC 4.5798</strain>
    </source>
</reference>
<name>A0ABW0RYW6_9BURK</name>
<organism evidence="3 4">
    <name type="scientific">Massilia aerilata</name>
    <dbReference type="NCBI Taxonomy" id="453817"/>
    <lineage>
        <taxon>Bacteria</taxon>
        <taxon>Pseudomonadati</taxon>
        <taxon>Pseudomonadota</taxon>
        <taxon>Betaproteobacteria</taxon>
        <taxon>Burkholderiales</taxon>
        <taxon>Oxalobacteraceae</taxon>
        <taxon>Telluria group</taxon>
        <taxon>Massilia</taxon>
    </lineage>
</organism>
<dbReference type="InterPro" id="IPR013424">
    <property type="entry name" value="Ice-binding_C"/>
</dbReference>
<proteinExistence type="predicted"/>
<dbReference type="Pfam" id="PF07589">
    <property type="entry name" value="PEP-CTERM"/>
    <property type="match status" value="1"/>
</dbReference>
<dbReference type="Proteomes" id="UP001596086">
    <property type="component" value="Unassembled WGS sequence"/>
</dbReference>
<comment type="caution">
    <text evidence="3">The sequence shown here is derived from an EMBL/GenBank/DDBJ whole genome shotgun (WGS) entry which is preliminary data.</text>
</comment>
<sequence length="228" mass="23643">MNVTPSRLIAALVLSAASFAAAAAPITPTYTTFSNLAGATFSGSGIPTDPTAITTFLTDSGSTLTLGLTATQRYNAPVLGNNGKGTFFATPGGTLSPLRSLWNFDFYVHDSLNSLDATGMTYKLFYDSNPGVHTDQSSMNSFALISSMGTVQDSYNLGFMPPSGAAFDPFANGEYSFALVAYNAAGSEVARSAILVDVGNADVPEPASIALLGFGLAGLGFMRRKAQK</sequence>
<protein>
    <submittedName>
        <fullName evidence="3">PEP-CTERM sorting domain-containing protein</fullName>
    </submittedName>
</protein>
<dbReference type="RefSeq" id="WP_379771907.1">
    <property type="nucleotide sequence ID" value="NZ_JBHSMZ010000010.1"/>
</dbReference>
<evidence type="ECO:0000313" key="3">
    <source>
        <dbReference type="EMBL" id="MFC5549808.1"/>
    </source>
</evidence>
<evidence type="ECO:0000256" key="1">
    <source>
        <dbReference type="SAM" id="SignalP"/>
    </source>
</evidence>
<feature type="domain" description="Ice-binding protein C-terminal" evidence="2">
    <location>
        <begin position="202"/>
        <end position="224"/>
    </location>
</feature>
<evidence type="ECO:0000259" key="2">
    <source>
        <dbReference type="Pfam" id="PF07589"/>
    </source>
</evidence>
<feature type="chain" id="PRO_5047461312" evidence="1">
    <location>
        <begin position="24"/>
        <end position="228"/>
    </location>
</feature>
<gene>
    <name evidence="3" type="ORF">ACFPO9_14930</name>
</gene>
<dbReference type="EMBL" id="JBHSMZ010000010">
    <property type="protein sequence ID" value="MFC5549808.1"/>
    <property type="molecule type" value="Genomic_DNA"/>
</dbReference>
<keyword evidence="4" id="KW-1185">Reference proteome</keyword>